<dbReference type="GO" id="GO:0005737">
    <property type="term" value="C:cytoplasm"/>
    <property type="evidence" value="ECO:0007669"/>
    <property type="project" value="UniProtKB-SubCell"/>
</dbReference>
<dbReference type="Proteomes" id="UP001338582">
    <property type="component" value="Chromosome 1"/>
</dbReference>
<name>A0AAX4H401_9ASCO</name>
<evidence type="ECO:0000256" key="2">
    <source>
        <dbReference type="ARBA" id="ARBA00022490"/>
    </source>
</evidence>
<comment type="subcellular location">
    <subcellularLocation>
        <location evidence="1">Cytoplasm</location>
    </subcellularLocation>
</comment>
<dbReference type="PANTHER" id="PTHR15454">
    <property type="entry name" value="NISCHARIN RELATED"/>
    <property type="match status" value="1"/>
</dbReference>
<dbReference type="RefSeq" id="XP_062875535.1">
    <property type="nucleotide sequence ID" value="XM_063019465.1"/>
</dbReference>
<proteinExistence type="predicted"/>
<dbReference type="InterPro" id="IPR032675">
    <property type="entry name" value="LRR_dom_sf"/>
</dbReference>
<dbReference type="PROSITE" id="PS51450">
    <property type="entry name" value="LRR"/>
    <property type="match status" value="2"/>
</dbReference>
<reference evidence="5 6" key="1">
    <citation type="submission" date="2023-10" db="EMBL/GenBank/DDBJ databases">
        <title>Draft Genome Sequence of Candida saopaulonensis from a very Premature Infant with Sepsis.</title>
        <authorList>
            <person name="Ning Y."/>
            <person name="Dai R."/>
            <person name="Xiao M."/>
            <person name="Xu Y."/>
            <person name="Yan Q."/>
            <person name="Zhang L."/>
        </authorList>
    </citation>
    <scope>NUCLEOTIDE SEQUENCE [LARGE SCALE GENOMIC DNA]</scope>
    <source>
        <strain evidence="5 6">19XY460</strain>
    </source>
</reference>
<dbReference type="GeneID" id="88171442"/>
<dbReference type="Pfam" id="PF13855">
    <property type="entry name" value="LRR_8"/>
    <property type="match status" value="1"/>
</dbReference>
<dbReference type="AlphaFoldDB" id="A0AAX4H401"/>
<dbReference type="InterPro" id="IPR001611">
    <property type="entry name" value="Leu-rich_rpt"/>
</dbReference>
<evidence type="ECO:0000256" key="4">
    <source>
        <dbReference type="ARBA" id="ARBA00022737"/>
    </source>
</evidence>
<evidence type="ECO:0000313" key="5">
    <source>
        <dbReference type="EMBL" id="WPK23148.1"/>
    </source>
</evidence>
<dbReference type="EMBL" id="CP138894">
    <property type="protein sequence ID" value="WPK23148.1"/>
    <property type="molecule type" value="Genomic_DNA"/>
</dbReference>
<dbReference type="SMART" id="SM00369">
    <property type="entry name" value="LRR_TYP"/>
    <property type="match status" value="2"/>
</dbReference>
<sequence length="693" mass="78249">MGAFGNDSSIEGDVYVQRLATYIRRNEEALANGLLCFSKTRTLSKVKPLRPSFTIHHLYYVTERIANSTLDVDTGPLNIKLDTPNHEPTFISFMANNARNQRHFESDAKSITSINSVKSIVSSASVYWMSFSFSKDPKVIQKDVKYLYSSFTKIPCLVLSPHTKINSIAGYEEYPCDTSLPLRMFKNLQVFELFEYEPHEVYGWHTLSEKLRILIVRKTKVSDLAEILFSLVIDDENGRSSFNSNRQSRKFPYSNSPDVNEAQNLMASQSRMRLERTMSTPHFLSNSWRDGSYNPREDKHIHSNILNELSSNKLPDAKWQYLKQLTVSESSIGSVMPYVFEPLTNLVKLNLSGNLLEDIPDGLHHLRNIKYINLADNYITNLKKLPLNLKHLTTINFNNNKIESLDGIQNLLTVQRVDLRRNKLSALSQLRGLIQLVASPGAELNNIFISSNSLPRTYRAELFNLFNGARPKNEIKIDDSRPGYFESAMLLDPEGSLKHYRKFMNLDSPEDSELQASEQESVAVPPAISKELNLRPRTPERQRVSSRLTSTSDVLESLTKLDIQDLENTITSRKQSSVMTTASSTAETTPKVFTPTSLVNSAQSSPSLKSFPKTILPLLPNQNLGNQPHYPTGKMPPMVRQYLSPMLYMTGNGSESTLRSSVTMHRIDLDSPATQNPAPSVITAVQVQVEGFQ</sequence>
<gene>
    <name evidence="5" type="ORF">PUMCH_000373</name>
</gene>
<dbReference type="PANTHER" id="PTHR15454:SF69">
    <property type="entry name" value="SERINE_THREONINE-PROTEIN KINASE 11-INTERACTING PROTEIN"/>
    <property type="match status" value="1"/>
</dbReference>
<evidence type="ECO:0000313" key="6">
    <source>
        <dbReference type="Proteomes" id="UP001338582"/>
    </source>
</evidence>
<dbReference type="KEGG" id="asau:88171442"/>
<organism evidence="5 6">
    <name type="scientific">Australozyma saopauloensis</name>
    <dbReference type="NCBI Taxonomy" id="291208"/>
    <lineage>
        <taxon>Eukaryota</taxon>
        <taxon>Fungi</taxon>
        <taxon>Dikarya</taxon>
        <taxon>Ascomycota</taxon>
        <taxon>Saccharomycotina</taxon>
        <taxon>Pichiomycetes</taxon>
        <taxon>Metschnikowiaceae</taxon>
        <taxon>Australozyma</taxon>
    </lineage>
</organism>
<protein>
    <recommendedName>
        <fullName evidence="7">Leucine-rich repeat-containing protein</fullName>
    </recommendedName>
</protein>
<evidence type="ECO:0008006" key="7">
    <source>
        <dbReference type="Google" id="ProtNLM"/>
    </source>
</evidence>
<keyword evidence="2" id="KW-0963">Cytoplasm</keyword>
<keyword evidence="6" id="KW-1185">Reference proteome</keyword>
<keyword evidence="3" id="KW-0433">Leucine-rich repeat</keyword>
<dbReference type="Gene3D" id="3.80.10.10">
    <property type="entry name" value="Ribonuclease Inhibitor"/>
    <property type="match status" value="2"/>
</dbReference>
<accession>A0AAX4H401</accession>
<evidence type="ECO:0000256" key="3">
    <source>
        <dbReference type="ARBA" id="ARBA00022614"/>
    </source>
</evidence>
<dbReference type="SUPFAM" id="SSF52047">
    <property type="entry name" value="RNI-like"/>
    <property type="match status" value="1"/>
</dbReference>
<dbReference type="InterPro" id="IPR003591">
    <property type="entry name" value="Leu-rich_rpt_typical-subtyp"/>
</dbReference>
<evidence type="ECO:0000256" key="1">
    <source>
        <dbReference type="ARBA" id="ARBA00004496"/>
    </source>
</evidence>
<keyword evidence="4" id="KW-0677">Repeat</keyword>